<feature type="region of interest" description="Disordered" evidence="1">
    <location>
        <begin position="675"/>
        <end position="711"/>
    </location>
</feature>
<dbReference type="RefSeq" id="XP_004352010.1">
    <property type="nucleotide sequence ID" value="XM_004351958.1"/>
</dbReference>
<proteinExistence type="predicted"/>
<organism evidence="2 3">
    <name type="scientific">Cavenderia fasciculata</name>
    <name type="common">Slime mold</name>
    <name type="synonym">Dictyostelium fasciculatum</name>
    <dbReference type="NCBI Taxonomy" id="261658"/>
    <lineage>
        <taxon>Eukaryota</taxon>
        <taxon>Amoebozoa</taxon>
        <taxon>Evosea</taxon>
        <taxon>Eumycetozoa</taxon>
        <taxon>Dictyostelia</taxon>
        <taxon>Acytosteliales</taxon>
        <taxon>Cavenderiaceae</taxon>
        <taxon>Cavenderia</taxon>
    </lineage>
</organism>
<protein>
    <submittedName>
        <fullName evidence="2">Uncharacterized protein</fullName>
    </submittedName>
</protein>
<name>F4Q9C1_CACFS</name>
<keyword evidence="3" id="KW-1185">Reference proteome</keyword>
<feature type="region of interest" description="Disordered" evidence="1">
    <location>
        <begin position="75"/>
        <end position="102"/>
    </location>
</feature>
<dbReference type="EMBL" id="GL883026">
    <property type="protein sequence ID" value="EGG15290.1"/>
    <property type="molecule type" value="Genomic_DNA"/>
</dbReference>
<dbReference type="GeneID" id="14867168"/>
<feature type="compositionally biased region" description="Low complexity" evidence="1">
    <location>
        <begin position="75"/>
        <end position="93"/>
    </location>
</feature>
<accession>F4Q9C1</accession>
<reference evidence="3" key="1">
    <citation type="journal article" date="2011" name="Genome Res.">
        <title>Phylogeny-wide analysis of social amoeba genomes highlights ancient origins for complex intercellular communication.</title>
        <authorList>
            <person name="Heidel A.J."/>
            <person name="Lawal H.M."/>
            <person name="Felder M."/>
            <person name="Schilde C."/>
            <person name="Helps N.R."/>
            <person name="Tunggal B."/>
            <person name="Rivero F."/>
            <person name="John U."/>
            <person name="Schleicher M."/>
            <person name="Eichinger L."/>
            <person name="Platzer M."/>
            <person name="Noegel A.A."/>
            <person name="Schaap P."/>
            <person name="Gloeckner G."/>
        </authorList>
    </citation>
    <scope>NUCLEOTIDE SEQUENCE [LARGE SCALE GENOMIC DNA]</scope>
    <source>
        <strain evidence="3">SH3</strain>
    </source>
</reference>
<evidence type="ECO:0000313" key="2">
    <source>
        <dbReference type="EMBL" id="EGG15290.1"/>
    </source>
</evidence>
<dbReference type="AlphaFoldDB" id="F4Q9C1"/>
<evidence type="ECO:0000313" key="3">
    <source>
        <dbReference type="Proteomes" id="UP000007797"/>
    </source>
</evidence>
<gene>
    <name evidence="2" type="ORF">DFA_10124</name>
</gene>
<sequence>MNSIICRSNTYTAILRRCMLPMTTTTQSFLVSATSKQQSTSGEFKIINNNNNKYTDYNQSSLVISKRWYSLSNNNNRNSYVDSNNNNNRNNQQQEEDEKEEEISMDEYISNLKEINNITNESNEHNELLSYNRNQLTAHIEFYFFKDERFNRSLLKKALMEDPKYSDAYLQYNICQVLQDLRYPSPDIIKLVMTNLRKEGRKMVVALFIWMYNNIRDEMDIGHYDIVAGYYNDTKNYTMAARELANVVHQKGVKHSDQSYIEMLRSCYGDEQRLDEVMATIVERRHDGKPTKAQQVQYIEMLFKSKTVNFDKIAIEFRKVADAKQVDEALIQTALIGWLKLSQIDNFNHVWDFAIEKKIPINNTTIGVAVGHFQRIFGIDHASLFYLRVQDSSQEVADSEPVFLGMVRAIMEHGHMIRLTDLVNGLQRRGRLTLDIISKIIKSCALNAPKRLGQCLVLMYARAKDISPIKGVPTLETLSACMNASISQNSLLYLRIYLREMYTYEIVPDAELSRTILRYLLVLGDVSFRDLEEYIQYTGSKLPNPDPYFLASCIIFCDLNPENAQLQQRRTSYFSIIDSSTLDYKKNSYNFLIGTYVLMGEIDKAIYYFGFYHQMNFTSQTMKYSILAHYALIHDVENQTKWGSLIGQANYNQEVFDRFYVYHKFNRRTKLQKSLKLTPPQPEQTTKQRQYQNNKFNQNNQNNNNNKYNKK</sequence>
<evidence type="ECO:0000256" key="1">
    <source>
        <dbReference type="SAM" id="MobiDB-lite"/>
    </source>
</evidence>
<dbReference type="Proteomes" id="UP000007797">
    <property type="component" value="Unassembled WGS sequence"/>
</dbReference>
<feature type="compositionally biased region" description="Low complexity" evidence="1">
    <location>
        <begin position="687"/>
        <end position="711"/>
    </location>
</feature>
<dbReference type="KEGG" id="dfa:DFA_10124"/>